<dbReference type="EMBL" id="LFZO01000042">
    <property type="protein sequence ID" value="KXT16242.1"/>
    <property type="molecule type" value="Genomic_DNA"/>
</dbReference>
<sequence length="177" mass="19078">MHHWRFSNSRRRRMRTPRSSSASVTLKAIAWLAMAGNIWQSNQTQCIGKSSPEEEEDQSYPDAWQQTSIRGCVQVPECPVSEYLAATAIFLPVTSPAAAEANSGGKVDGFRGKSAFNFIGIGSNRDVHSTPMCGAYVTCISHGDPAAGMLHSATQERTAYPLATDVALLSQEGSANN</sequence>
<comment type="caution">
    <text evidence="1">The sequence shown here is derived from an EMBL/GenBank/DDBJ whole genome shotgun (WGS) entry which is preliminary data.</text>
</comment>
<accession>A0A139INT2</accession>
<evidence type="ECO:0000313" key="1">
    <source>
        <dbReference type="EMBL" id="KXT16242.1"/>
    </source>
</evidence>
<keyword evidence="2" id="KW-1185">Reference proteome</keyword>
<evidence type="ECO:0000313" key="2">
    <source>
        <dbReference type="Proteomes" id="UP000073492"/>
    </source>
</evidence>
<dbReference type="AlphaFoldDB" id="A0A139INT2"/>
<reference evidence="1 2" key="1">
    <citation type="submission" date="2015-07" db="EMBL/GenBank/DDBJ databases">
        <title>Comparative genomics of the Sigatoka disease complex on banana suggests a link between parallel evolutionary changes in Pseudocercospora fijiensis and Pseudocercospora eumusae and increased virulence on the banana host.</title>
        <authorList>
            <person name="Chang T.-C."/>
            <person name="Salvucci A."/>
            <person name="Crous P.W."/>
            <person name="Stergiopoulos I."/>
        </authorList>
    </citation>
    <scope>NUCLEOTIDE SEQUENCE [LARGE SCALE GENOMIC DNA]</scope>
    <source>
        <strain evidence="1 2">CBS 116634</strain>
    </source>
</reference>
<gene>
    <name evidence="1" type="ORF">AC579_6953</name>
</gene>
<dbReference type="Proteomes" id="UP000073492">
    <property type="component" value="Unassembled WGS sequence"/>
</dbReference>
<name>A0A139INT2_9PEZI</name>
<organism evidence="1 2">
    <name type="scientific">Pseudocercospora musae</name>
    <dbReference type="NCBI Taxonomy" id="113226"/>
    <lineage>
        <taxon>Eukaryota</taxon>
        <taxon>Fungi</taxon>
        <taxon>Dikarya</taxon>
        <taxon>Ascomycota</taxon>
        <taxon>Pezizomycotina</taxon>
        <taxon>Dothideomycetes</taxon>
        <taxon>Dothideomycetidae</taxon>
        <taxon>Mycosphaerellales</taxon>
        <taxon>Mycosphaerellaceae</taxon>
        <taxon>Pseudocercospora</taxon>
    </lineage>
</organism>
<protein>
    <submittedName>
        <fullName evidence="1">Uncharacterized protein</fullName>
    </submittedName>
</protein>
<proteinExistence type="predicted"/>